<dbReference type="Pfam" id="PF22933">
    <property type="entry name" value="ComC_SSD"/>
    <property type="match status" value="1"/>
</dbReference>
<evidence type="ECO:0000256" key="1">
    <source>
        <dbReference type="PROSITE-ProRule" id="PRU00076"/>
    </source>
</evidence>
<dbReference type="EMBL" id="GL883010">
    <property type="protein sequence ID" value="EGG20712.1"/>
    <property type="molecule type" value="Genomic_DNA"/>
</dbReference>
<protein>
    <recommendedName>
        <fullName evidence="3">EGF-like domain-containing protein</fullName>
    </recommendedName>
</protein>
<keyword evidence="2" id="KW-1133">Transmembrane helix</keyword>
<feature type="domain" description="EGF-like" evidence="3">
    <location>
        <begin position="540"/>
        <end position="575"/>
    </location>
</feature>
<keyword evidence="2" id="KW-0812">Transmembrane</keyword>
<keyword evidence="1" id="KW-0245">EGF-like domain</keyword>
<dbReference type="SMART" id="SM00181">
    <property type="entry name" value="EGF"/>
    <property type="match status" value="2"/>
</dbReference>
<dbReference type="InterPro" id="IPR054484">
    <property type="entry name" value="ComC_SSD"/>
</dbReference>
<dbReference type="PROSITE" id="PS50026">
    <property type="entry name" value="EGF_3"/>
    <property type="match status" value="1"/>
</dbReference>
<dbReference type="PANTHER" id="PTHR24032">
    <property type="entry name" value="EGF-LIKE DOMAIN-CONTAINING PROTEIN-RELATED-RELATED"/>
    <property type="match status" value="1"/>
</dbReference>
<evidence type="ECO:0000313" key="5">
    <source>
        <dbReference type="Proteomes" id="UP000007797"/>
    </source>
</evidence>
<dbReference type="PROSITE" id="PS01186">
    <property type="entry name" value="EGF_2"/>
    <property type="match status" value="1"/>
</dbReference>
<name>F4PSM0_CACFS</name>
<feature type="disulfide bond" evidence="1">
    <location>
        <begin position="565"/>
        <end position="574"/>
    </location>
</feature>
<dbReference type="InterPro" id="IPR053331">
    <property type="entry name" value="EGF-like_comC"/>
</dbReference>
<dbReference type="InterPro" id="IPR000742">
    <property type="entry name" value="EGF"/>
</dbReference>
<feature type="transmembrane region" description="Helical" evidence="2">
    <location>
        <begin position="960"/>
        <end position="982"/>
    </location>
</feature>
<evidence type="ECO:0000256" key="2">
    <source>
        <dbReference type="SAM" id="Phobius"/>
    </source>
</evidence>
<dbReference type="Proteomes" id="UP000007797">
    <property type="component" value="Unassembled WGS sequence"/>
</dbReference>
<keyword evidence="2" id="KW-0472">Membrane</keyword>
<dbReference type="AlphaFoldDB" id="F4PSM0"/>
<reference evidence="5" key="1">
    <citation type="journal article" date="2011" name="Genome Res.">
        <title>Phylogeny-wide analysis of social amoeba genomes highlights ancient origins for complex intercellular communication.</title>
        <authorList>
            <person name="Heidel A.J."/>
            <person name="Lawal H.M."/>
            <person name="Felder M."/>
            <person name="Schilde C."/>
            <person name="Helps N.R."/>
            <person name="Tunggal B."/>
            <person name="Rivero F."/>
            <person name="John U."/>
            <person name="Schleicher M."/>
            <person name="Eichinger L."/>
            <person name="Platzer M."/>
            <person name="Noegel A.A."/>
            <person name="Schaap P."/>
            <person name="Gloeckner G."/>
        </authorList>
    </citation>
    <scope>NUCLEOTIDE SEQUENCE [LARGE SCALE GENOMIC DNA]</scope>
    <source>
        <strain evidence="5">SH3</strain>
    </source>
</reference>
<proteinExistence type="predicted"/>
<evidence type="ECO:0000313" key="4">
    <source>
        <dbReference type="EMBL" id="EGG20712.1"/>
    </source>
</evidence>
<dbReference type="KEGG" id="dfa:DFA_00573"/>
<organism evidence="4 5">
    <name type="scientific">Cavenderia fasciculata</name>
    <name type="common">Slime mold</name>
    <name type="synonym">Dictyostelium fasciculatum</name>
    <dbReference type="NCBI Taxonomy" id="261658"/>
    <lineage>
        <taxon>Eukaryota</taxon>
        <taxon>Amoebozoa</taxon>
        <taxon>Evosea</taxon>
        <taxon>Eumycetozoa</taxon>
        <taxon>Dictyostelia</taxon>
        <taxon>Acytosteliales</taxon>
        <taxon>Cavenderiaceae</taxon>
        <taxon>Cavenderia</taxon>
    </lineage>
</organism>
<evidence type="ECO:0000259" key="3">
    <source>
        <dbReference type="PROSITE" id="PS50026"/>
    </source>
</evidence>
<keyword evidence="5" id="KW-1185">Reference proteome</keyword>
<gene>
    <name evidence="4" type="ORF">DFA_00573</name>
</gene>
<dbReference type="RefSeq" id="XP_004358562.1">
    <property type="nucleotide sequence ID" value="XM_004358505.1"/>
</dbReference>
<accession>F4PSM0</accession>
<dbReference type="PANTHER" id="PTHR24032:SF16">
    <property type="entry name" value="EGF-LIKE DOMAIN-CONTAINING PROTEIN"/>
    <property type="match status" value="1"/>
</dbReference>
<dbReference type="GeneID" id="14873810"/>
<sequence>MRNLTAVKNIREESATSMPADFSNNLKSLQNFNSVGCPYTSVVPFFNGSTVDLVDIYRLEHLAIDSSLYLPMLRQLSVDLTLPAPETFTFESSSFPQLNYLDIVNDGQIPTIIINTSLTLISVKNTIVTNYFPSNVRAYQQSTITENLNQYVGLESLTIIDSSDTSPLTYYPPNLKSMIYPIDKFTTFPTTPLGSKTTTFGLQFSNYVGEVPWNLFSGFDNLVVLLDQSKGISGVVPESFCSNKLLIKGTSISSVPDCYWCFVKDPTVFQTSLTISPTFSCNMTIDNFDIITVGGNGILKGNLIGWGNIGSGYVLSPKIANKELLFTKNSAAYGVKTPITLQLNPYYSQYIFNNFTYLEVQFQVSTYTMIQVPMGIYRFSITFLQDMQQSIPYLTHSILFNNKTGSCNIVNIVGSTIECDLAAPLYRSKTNDVFLSNGFFNLSNNYPLPTTTYPYIQSTFEIMVQVGTELAFSGVFGPAAESALIYIDGNATNCINSGVSTSGHITCRTTSNINGGPTNVTIWTIDGFASPTFTPNYQSPRTNCQQTTSNCSGNGVCNINGQCDCNNGYYLNDCTNRYPIISSGSVDLNDTRLISLFGDFGPFGQTNATVFANNTLNCLVTFKSQQSINCTLPSIPSVGLLSFTVQVDSITPTIAKDLIYIYPNNNNNNTGGNSKEQCEKETFNCHGHGVCDDNGVCQCYPDYQVDDNCLTKIINNTNQPNNTAPTPSFNIDGLSFQFEMIAIHQIDIDNQIVFELLTNNWISNITNNTDTTIVNYQLNKTLDNNNNNATTITSTISFSTKPRNIPFGSQSLQIKANSIKLAVNISQWNYQSALSTLRVLFKTTINNNQSVEYDCQEEEIQSLTFDQISDSIQYLRVVKDNIQFTGRFVDYVLSNGRDAFSKTYLINQTNDIDNSKQSNIIIGIGMPQCQSCILDPDFTPLLIDKSNDGGCDKKSNTWKIIVGVVIGGVALIAISVASIMHFKKKKLFNRQQKAMSATLKAMK</sequence>
<comment type="caution">
    <text evidence="1">Lacks conserved residue(s) required for the propagation of feature annotation.</text>
</comment>
<keyword evidence="1" id="KW-1015">Disulfide bond</keyword>